<dbReference type="PROSITE" id="PS00216">
    <property type="entry name" value="SUGAR_TRANSPORT_1"/>
    <property type="match status" value="1"/>
</dbReference>
<dbReference type="Pfam" id="PF07690">
    <property type="entry name" value="MFS_1"/>
    <property type="match status" value="1"/>
</dbReference>
<feature type="transmembrane region" description="Helical" evidence="7">
    <location>
        <begin position="12"/>
        <end position="31"/>
    </location>
</feature>
<feature type="transmembrane region" description="Helical" evidence="7">
    <location>
        <begin position="367"/>
        <end position="388"/>
    </location>
</feature>
<feature type="transmembrane region" description="Helical" evidence="7">
    <location>
        <begin position="272"/>
        <end position="294"/>
    </location>
</feature>
<dbReference type="PANTHER" id="PTHR43045:SF1">
    <property type="entry name" value="SHIKIMATE TRANSPORTER"/>
    <property type="match status" value="1"/>
</dbReference>
<comment type="caution">
    <text evidence="9">The sequence shown here is derived from an EMBL/GenBank/DDBJ whole genome shotgun (WGS) entry which is preliminary data.</text>
</comment>
<accession>A0ABS4PPQ8</accession>
<feature type="transmembrane region" description="Helical" evidence="7">
    <location>
        <begin position="306"/>
        <end position="325"/>
    </location>
</feature>
<keyword evidence="4 7" id="KW-0812">Transmembrane</keyword>
<dbReference type="CDD" id="cd17369">
    <property type="entry name" value="MFS_ShiA_like"/>
    <property type="match status" value="1"/>
</dbReference>
<feature type="transmembrane region" description="Helical" evidence="7">
    <location>
        <begin position="186"/>
        <end position="205"/>
    </location>
</feature>
<keyword evidence="3" id="KW-1003">Cell membrane</keyword>
<gene>
    <name evidence="9" type="ORF">JOM49_002935</name>
</gene>
<evidence type="ECO:0000313" key="9">
    <source>
        <dbReference type="EMBL" id="MBP2181409.1"/>
    </source>
</evidence>
<dbReference type="InterPro" id="IPR020846">
    <property type="entry name" value="MFS_dom"/>
</dbReference>
<feature type="domain" description="Major facilitator superfamily (MFS) profile" evidence="8">
    <location>
        <begin position="13"/>
        <end position="423"/>
    </location>
</feature>
<dbReference type="PROSITE" id="PS50850">
    <property type="entry name" value="MFS"/>
    <property type="match status" value="1"/>
</dbReference>
<proteinExistence type="predicted"/>
<evidence type="ECO:0000313" key="10">
    <source>
        <dbReference type="Proteomes" id="UP000741013"/>
    </source>
</evidence>
<organism evidence="9 10">
    <name type="scientific">Amycolatopsis magusensis</name>
    <dbReference type="NCBI Taxonomy" id="882444"/>
    <lineage>
        <taxon>Bacteria</taxon>
        <taxon>Bacillati</taxon>
        <taxon>Actinomycetota</taxon>
        <taxon>Actinomycetes</taxon>
        <taxon>Pseudonocardiales</taxon>
        <taxon>Pseudonocardiaceae</taxon>
        <taxon>Amycolatopsis</taxon>
    </lineage>
</organism>
<feature type="transmembrane region" description="Helical" evidence="7">
    <location>
        <begin position="239"/>
        <end position="260"/>
    </location>
</feature>
<sequence>MGAVATPVSRSRVAIAGFIGTTIEFYDFYIYGTAAVLVFGDVFFPKFSATAGTIASLATFGVGFVARPLGAVLFGHFGDRVGRKRMLIVSLLLMGLSTVAVGLVPGYATLGVLAPVLLTVFRFLQGIGLGGEWGGAVLLSVEYAPEGKRGLYSSFPQLGPAVGFFLSGGVFLLLTSVLSTEDFRAWGWRIPFLLSAVLVVVGYYIRTTIAETPVFRQAMERAGRARVPLFEVVRRQGGVLLLASGAMVLAHTLFYTVMTFNLSYGTTVLKLSYSAMLTCTVIAAVCLGVATLASARLSDRLGRKRVCLAAAAVSVLWAFPMYWLMNTANPVLIAVALSGGMVIMGLFFGPMGAFLPELFATRYRYSGASVAYSMGGIIGGAVSPILATEFYDATKSSWPISLYLVGISVAAAVCVALLKETYRSDLTESQSGSRDVLGHG</sequence>
<keyword evidence="2" id="KW-0813">Transport</keyword>
<evidence type="ECO:0000256" key="6">
    <source>
        <dbReference type="ARBA" id="ARBA00023136"/>
    </source>
</evidence>
<evidence type="ECO:0000256" key="7">
    <source>
        <dbReference type="SAM" id="Phobius"/>
    </source>
</evidence>
<dbReference type="SUPFAM" id="SSF103473">
    <property type="entry name" value="MFS general substrate transporter"/>
    <property type="match status" value="1"/>
</dbReference>
<dbReference type="Proteomes" id="UP000741013">
    <property type="component" value="Unassembled WGS sequence"/>
</dbReference>
<evidence type="ECO:0000256" key="3">
    <source>
        <dbReference type="ARBA" id="ARBA00022475"/>
    </source>
</evidence>
<dbReference type="EMBL" id="JAGGMS010000001">
    <property type="protein sequence ID" value="MBP2181409.1"/>
    <property type="molecule type" value="Genomic_DNA"/>
</dbReference>
<dbReference type="InterPro" id="IPR005829">
    <property type="entry name" value="Sugar_transporter_CS"/>
</dbReference>
<keyword evidence="10" id="KW-1185">Reference proteome</keyword>
<keyword evidence="6 7" id="KW-0472">Membrane</keyword>
<evidence type="ECO:0000259" key="8">
    <source>
        <dbReference type="PROSITE" id="PS50850"/>
    </source>
</evidence>
<dbReference type="RefSeq" id="WP_209664834.1">
    <property type="nucleotide sequence ID" value="NZ_JAGGMS010000001.1"/>
</dbReference>
<evidence type="ECO:0000256" key="5">
    <source>
        <dbReference type="ARBA" id="ARBA00022989"/>
    </source>
</evidence>
<feature type="transmembrane region" description="Helical" evidence="7">
    <location>
        <begin position="400"/>
        <end position="418"/>
    </location>
</feature>
<protein>
    <submittedName>
        <fullName evidence="9">Metabolite-proton symporter</fullName>
    </submittedName>
</protein>
<name>A0ABS4PPQ8_9PSEU</name>
<dbReference type="PANTHER" id="PTHR43045">
    <property type="entry name" value="SHIKIMATE TRANSPORTER"/>
    <property type="match status" value="1"/>
</dbReference>
<feature type="transmembrane region" description="Helical" evidence="7">
    <location>
        <begin position="331"/>
        <end position="355"/>
    </location>
</feature>
<dbReference type="PROSITE" id="PS00217">
    <property type="entry name" value="SUGAR_TRANSPORT_2"/>
    <property type="match status" value="1"/>
</dbReference>
<evidence type="ECO:0000256" key="1">
    <source>
        <dbReference type="ARBA" id="ARBA00004651"/>
    </source>
</evidence>
<evidence type="ECO:0000256" key="2">
    <source>
        <dbReference type="ARBA" id="ARBA00022448"/>
    </source>
</evidence>
<dbReference type="InterPro" id="IPR036259">
    <property type="entry name" value="MFS_trans_sf"/>
</dbReference>
<feature type="transmembrane region" description="Helical" evidence="7">
    <location>
        <begin position="120"/>
        <end position="141"/>
    </location>
</feature>
<reference evidence="9 10" key="1">
    <citation type="submission" date="2021-03" db="EMBL/GenBank/DDBJ databases">
        <title>Sequencing the genomes of 1000 actinobacteria strains.</title>
        <authorList>
            <person name="Klenk H.-P."/>
        </authorList>
    </citation>
    <scope>NUCLEOTIDE SEQUENCE [LARGE SCALE GENOMIC DNA]</scope>
    <source>
        <strain evidence="9 10">DSM 45510</strain>
    </source>
</reference>
<keyword evidence="5 7" id="KW-1133">Transmembrane helix</keyword>
<evidence type="ECO:0000256" key="4">
    <source>
        <dbReference type="ARBA" id="ARBA00022692"/>
    </source>
</evidence>
<feature type="transmembrane region" description="Helical" evidence="7">
    <location>
        <begin position="161"/>
        <end position="180"/>
    </location>
</feature>
<dbReference type="Gene3D" id="1.20.1250.20">
    <property type="entry name" value="MFS general substrate transporter like domains"/>
    <property type="match status" value="1"/>
</dbReference>
<comment type="subcellular location">
    <subcellularLocation>
        <location evidence="1">Cell membrane</location>
        <topology evidence="1">Multi-pass membrane protein</topology>
    </subcellularLocation>
</comment>
<dbReference type="InterPro" id="IPR011701">
    <property type="entry name" value="MFS"/>
</dbReference>
<feature type="transmembrane region" description="Helical" evidence="7">
    <location>
        <begin position="51"/>
        <end position="74"/>
    </location>
</feature>
<feature type="transmembrane region" description="Helical" evidence="7">
    <location>
        <begin position="86"/>
        <end position="108"/>
    </location>
</feature>